<feature type="transmembrane region" description="Helical" evidence="6">
    <location>
        <begin position="355"/>
        <end position="372"/>
    </location>
</feature>
<dbReference type="InterPro" id="IPR002528">
    <property type="entry name" value="MATE_fam"/>
</dbReference>
<evidence type="ECO:0000256" key="3">
    <source>
        <dbReference type="ARBA" id="ARBA00022692"/>
    </source>
</evidence>
<keyword evidence="3 6" id="KW-0812">Transmembrane</keyword>
<proteinExistence type="inferred from homology"/>
<feature type="transmembrane region" description="Helical" evidence="6">
    <location>
        <begin position="131"/>
        <end position="154"/>
    </location>
</feature>
<dbReference type="NCBIfam" id="TIGR00797">
    <property type="entry name" value="matE"/>
    <property type="match status" value="1"/>
</dbReference>
<reference evidence="7 8" key="1">
    <citation type="submission" date="2023-08" db="EMBL/GenBank/DDBJ databases">
        <authorList>
            <person name="Joshi A."/>
            <person name="Thite S."/>
        </authorList>
    </citation>
    <scope>NUCLEOTIDE SEQUENCE [LARGE SCALE GENOMIC DNA]</scope>
    <source>
        <strain evidence="7 8">AC40</strain>
    </source>
</reference>
<comment type="caution">
    <text evidence="7">The sequence shown here is derived from an EMBL/GenBank/DDBJ whole genome shotgun (WGS) entry which is preliminary data.</text>
</comment>
<comment type="similarity">
    <text evidence="2">Belongs to the multi antimicrobial extrusion (MATE) (TC 2.A.66.1) family.</text>
</comment>
<dbReference type="PANTHER" id="PTHR42893:SF46">
    <property type="entry name" value="PROTEIN DETOXIFICATION 44, CHLOROPLASTIC"/>
    <property type="match status" value="1"/>
</dbReference>
<feature type="transmembrane region" description="Helical" evidence="6">
    <location>
        <begin position="192"/>
        <end position="210"/>
    </location>
</feature>
<sequence>MLNTLHPKQKQVLLIALPMIASNLTIPLLSLVDTAVVGHLEHAWYLGGVALGGSLISLLFLLLGFLRMSTTGLTAQAYGARDSKAQRDCLLQAGLVALLLAALLLLLHPLVLPTVHLFSQASSEVLQQAAIYFQVRIWSAPAALLNMVLLGWFLGLHNARYPMWLLLLNQSLNIALDLLFVLGFGWKVAGVAAASVIADYSTLLVGLILVRRMWQQQQLAPFQWLQLKQLTGLARLFALNRDIFIRSLCLQLVFVFIAFRGASYGDAIVAANAVLITFLMLVSYALDGFAYAAEATTGKAVGANDRNDLQDLFRILAGWGLLLALLFSAFFWLAGPQLIALLTSIVEVRQTAADFLPWLIALPLLAVWSYLLDGIYIGATKAKAMRNSMLLSFAGFIISYTTLQSLGNHALWFALSCFMLLRGITLAWPLYRAGAGYLMSENENIKNKS</sequence>
<feature type="transmembrane region" description="Helical" evidence="6">
    <location>
        <begin position="384"/>
        <end position="403"/>
    </location>
</feature>
<evidence type="ECO:0000313" key="7">
    <source>
        <dbReference type="EMBL" id="MDP4537578.1"/>
    </source>
</evidence>
<keyword evidence="4 6" id="KW-1133">Transmembrane helix</keyword>
<feature type="transmembrane region" description="Helical" evidence="6">
    <location>
        <begin position="268"/>
        <end position="291"/>
    </location>
</feature>
<dbReference type="PANTHER" id="PTHR42893">
    <property type="entry name" value="PROTEIN DETOXIFICATION 44, CHLOROPLASTIC-RELATED"/>
    <property type="match status" value="1"/>
</dbReference>
<keyword evidence="8" id="KW-1185">Reference proteome</keyword>
<feature type="transmembrane region" description="Helical" evidence="6">
    <location>
        <begin position="44"/>
        <end position="68"/>
    </location>
</feature>
<feature type="transmembrane region" description="Helical" evidence="6">
    <location>
        <begin position="89"/>
        <end position="111"/>
    </location>
</feature>
<evidence type="ECO:0000256" key="2">
    <source>
        <dbReference type="ARBA" id="ARBA00010199"/>
    </source>
</evidence>
<gene>
    <name evidence="7" type="primary">dinF</name>
    <name evidence="7" type="ORF">Q3O60_15420</name>
</gene>
<name>A0ABT9H2Y4_9GAMM</name>
<dbReference type="EMBL" id="JAUZVZ010000027">
    <property type="protein sequence ID" value="MDP4537578.1"/>
    <property type="molecule type" value="Genomic_DNA"/>
</dbReference>
<evidence type="ECO:0000256" key="1">
    <source>
        <dbReference type="ARBA" id="ARBA00004141"/>
    </source>
</evidence>
<feature type="transmembrane region" description="Helical" evidence="6">
    <location>
        <begin position="12"/>
        <end position="32"/>
    </location>
</feature>
<dbReference type="NCBIfam" id="NF007690">
    <property type="entry name" value="PRK10367.1"/>
    <property type="match status" value="1"/>
</dbReference>
<evidence type="ECO:0000256" key="6">
    <source>
        <dbReference type="SAM" id="Phobius"/>
    </source>
</evidence>
<feature type="transmembrane region" description="Helical" evidence="6">
    <location>
        <begin position="312"/>
        <end position="335"/>
    </location>
</feature>
<dbReference type="CDD" id="cd13136">
    <property type="entry name" value="MATE_DinF_like"/>
    <property type="match status" value="1"/>
</dbReference>
<keyword evidence="5 6" id="KW-0472">Membrane</keyword>
<dbReference type="Proteomes" id="UP001231616">
    <property type="component" value="Unassembled WGS sequence"/>
</dbReference>
<feature type="transmembrane region" description="Helical" evidence="6">
    <location>
        <begin position="243"/>
        <end position="262"/>
    </location>
</feature>
<evidence type="ECO:0000256" key="5">
    <source>
        <dbReference type="ARBA" id="ARBA00023136"/>
    </source>
</evidence>
<dbReference type="InterPro" id="IPR044644">
    <property type="entry name" value="DinF-like"/>
</dbReference>
<feature type="transmembrane region" description="Helical" evidence="6">
    <location>
        <begin position="166"/>
        <end position="186"/>
    </location>
</feature>
<comment type="subcellular location">
    <subcellularLocation>
        <location evidence="1">Membrane</location>
        <topology evidence="1">Multi-pass membrane protein</topology>
    </subcellularLocation>
</comment>
<evidence type="ECO:0000256" key="4">
    <source>
        <dbReference type="ARBA" id="ARBA00022989"/>
    </source>
</evidence>
<dbReference type="Pfam" id="PF01554">
    <property type="entry name" value="MatE"/>
    <property type="match status" value="2"/>
</dbReference>
<evidence type="ECO:0000313" key="8">
    <source>
        <dbReference type="Proteomes" id="UP001231616"/>
    </source>
</evidence>
<protein>
    <submittedName>
        <fullName evidence="7">MATE family efflux transporter DinF</fullName>
    </submittedName>
</protein>
<accession>A0ABT9H2Y4</accession>
<organism evidence="7 8">
    <name type="scientific">Alkalimonas collagenimarina</name>
    <dbReference type="NCBI Taxonomy" id="400390"/>
    <lineage>
        <taxon>Bacteria</taxon>
        <taxon>Pseudomonadati</taxon>
        <taxon>Pseudomonadota</taxon>
        <taxon>Gammaproteobacteria</taxon>
        <taxon>Alkalimonas</taxon>
    </lineage>
</organism>